<proteinExistence type="predicted"/>
<keyword evidence="2" id="KW-1133">Transmembrane helix</keyword>
<gene>
    <name evidence="3" type="ORF">Taro_044415</name>
</gene>
<evidence type="ECO:0000256" key="1">
    <source>
        <dbReference type="SAM" id="MobiDB-lite"/>
    </source>
</evidence>
<organism evidence="3 4">
    <name type="scientific">Colocasia esculenta</name>
    <name type="common">Wild taro</name>
    <name type="synonym">Arum esculentum</name>
    <dbReference type="NCBI Taxonomy" id="4460"/>
    <lineage>
        <taxon>Eukaryota</taxon>
        <taxon>Viridiplantae</taxon>
        <taxon>Streptophyta</taxon>
        <taxon>Embryophyta</taxon>
        <taxon>Tracheophyta</taxon>
        <taxon>Spermatophyta</taxon>
        <taxon>Magnoliopsida</taxon>
        <taxon>Liliopsida</taxon>
        <taxon>Araceae</taxon>
        <taxon>Aroideae</taxon>
        <taxon>Colocasieae</taxon>
        <taxon>Colocasia</taxon>
    </lineage>
</organism>
<dbReference type="EMBL" id="NMUH01005000">
    <property type="protein sequence ID" value="MQM11507.1"/>
    <property type="molecule type" value="Genomic_DNA"/>
</dbReference>
<name>A0A843WTZ5_COLES</name>
<keyword evidence="2" id="KW-0472">Membrane</keyword>
<keyword evidence="4" id="KW-1185">Reference proteome</keyword>
<dbReference type="AlphaFoldDB" id="A0A843WTZ5"/>
<keyword evidence="2" id="KW-0812">Transmembrane</keyword>
<comment type="caution">
    <text evidence="3">The sequence shown here is derived from an EMBL/GenBank/DDBJ whole genome shotgun (WGS) entry which is preliminary data.</text>
</comment>
<dbReference type="Proteomes" id="UP000652761">
    <property type="component" value="Unassembled WGS sequence"/>
</dbReference>
<sequence>MSRPPSASRHQRRRRSGRARPYYGTGGRHDKSRVATRFPVATRFLSRPGACRGCLAHRVAITTAQEGATASGLPRVFPWPRLACRRGPQGRCALRTFWWERGRLPPCVERLKAVPCVSALADGPSGGFRKGCRARLCLLGLSWLQASCAGFCGGCPASSLFARPARLLEGVLRAAGVLKSRTWSRRGKRWGQRRSVVCRALLAGSGSPRWLRRSSGADQLVLLTASLCVGSGATEVVGRSQQLASKRGGLCVPLLAACGGGLVALVVTVFLTLFPRMCSLASALRVLSGCLVQTPDCCFCSLFLGVVRGGTDECSFLDLVEYPRSRVVLLVGPRPCRVPAALAGDDLEGACPQVARGDEHEVASCSSFLLKISSHHSLQARPQEP</sequence>
<protein>
    <submittedName>
        <fullName evidence="3">Uncharacterized protein</fullName>
    </submittedName>
</protein>
<evidence type="ECO:0000256" key="2">
    <source>
        <dbReference type="SAM" id="Phobius"/>
    </source>
</evidence>
<evidence type="ECO:0000313" key="3">
    <source>
        <dbReference type="EMBL" id="MQM11507.1"/>
    </source>
</evidence>
<accession>A0A843WTZ5</accession>
<feature type="region of interest" description="Disordered" evidence="1">
    <location>
        <begin position="1"/>
        <end position="30"/>
    </location>
</feature>
<reference evidence="3" key="1">
    <citation type="submission" date="2017-07" db="EMBL/GenBank/DDBJ databases">
        <title>Taro Niue Genome Assembly and Annotation.</title>
        <authorList>
            <person name="Atibalentja N."/>
            <person name="Keating K."/>
            <person name="Fields C.J."/>
        </authorList>
    </citation>
    <scope>NUCLEOTIDE SEQUENCE</scope>
    <source>
        <strain evidence="3">Niue_2</strain>
        <tissue evidence="3">Leaf</tissue>
    </source>
</reference>
<feature type="transmembrane region" description="Helical" evidence="2">
    <location>
        <begin position="249"/>
        <end position="274"/>
    </location>
</feature>
<evidence type="ECO:0000313" key="4">
    <source>
        <dbReference type="Proteomes" id="UP000652761"/>
    </source>
</evidence>
<feature type="compositionally biased region" description="Basic residues" evidence="1">
    <location>
        <begin position="9"/>
        <end position="18"/>
    </location>
</feature>